<dbReference type="AlphaFoldDB" id="A0A0A2WZB3"/>
<gene>
    <name evidence="1" type="ORF">LF41_1338</name>
</gene>
<name>A0A0A2WZB3_9GAMM</name>
<comment type="caution">
    <text evidence="1">The sequence shown here is derived from an EMBL/GenBank/DDBJ whole genome shotgun (WGS) entry which is preliminary data.</text>
</comment>
<protein>
    <submittedName>
        <fullName evidence="1">Uncharacterized protein</fullName>
    </submittedName>
</protein>
<dbReference type="EMBL" id="JRKJ01000020">
    <property type="protein sequence ID" value="KGQ18339.1"/>
    <property type="molecule type" value="Genomic_DNA"/>
</dbReference>
<accession>A0A0A2WZB3</accession>
<evidence type="ECO:0000313" key="2">
    <source>
        <dbReference type="Proteomes" id="UP000030518"/>
    </source>
</evidence>
<keyword evidence="2" id="KW-1185">Reference proteome</keyword>
<evidence type="ECO:0000313" key="1">
    <source>
        <dbReference type="EMBL" id="KGQ18339.1"/>
    </source>
</evidence>
<organism evidence="1 2">
    <name type="scientific">Lysobacter dokdonensis DS-58</name>
    <dbReference type="NCBI Taxonomy" id="1300345"/>
    <lineage>
        <taxon>Bacteria</taxon>
        <taxon>Pseudomonadati</taxon>
        <taxon>Pseudomonadota</taxon>
        <taxon>Gammaproteobacteria</taxon>
        <taxon>Lysobacterales</taxon>
        <taxon>Lysobacteraceae</taxon>
        <taxon>Noviluteimonas</taxon>
    </lineage>
</organism>
<reference evidence="1 2" key="1">
    <citation type="submission" date="2014-09" db="EMBL/GenBank/DDBJ databases">
        <title>Genome sequences of Lysobacter dokdonensis DS-58.</title>
        <authorList>
            <person name="Kim J.F."/>
            <person name="Kwak M.-J."/>
        </authorList>
    </citation>
    <scope>NUCLEOTIDE SEQUENCE [LARGE SCALE GENOMIC DNA]</scope>
    <source>
        <strain evidence="1 2">DS-58</strain>
    </source>
</reference>
<proteinExistence type="predicted"/>
<sequence length="105" mass="11673">MNSESIDKAWADDAERQLALSVRALGNNQPALQVSEPECFTSVCVLMATGGHSTEQANADWQRLIYTVADEPWFRAGFVDLSTTLRADPGGTLYVTYLLRRGYSW</sequence>
<dbReference type="PATRIC" id="fig|1300345.3.peg.2411"/>
<dbReference type="Proteomes" id="UP000030518">
    <property type="component" value="Unassembled WGS sequence"/>
</dbReference>